<dbReference type="Proteomes" id="UP000198546">
    <property type="component" value="Chromosome i"/>
</dbReference>
<gene>
    <name evidence="2" type="ORF">SAMN04489747_0882</name>
</gene>
<protein>
    <recommendedName>
        <fullName evidence="4">Carbohydrate binding domain-containing protein</fullName>
    </recommendedName>
</protein>
<keyword evidence="3" id="KW-1185">Reference proteome</keyword>
<dbReference type="RefSeq" id="WP_090591002.1">
    <property type="nucleotide sequence ID" value="NZ_LT629688.1"/>
</dbReference>
<evidence type="ECO:0000313" key="2">
    <source>
        <dbReference type="EMBL" id="SDD40539.1"/>
    </source>
</evidence>
<dbReference type="OrthoDB" id="1849628at2"/>
<name>A0A1G6UH11_9ACTN</name>
<feature type="compositionally biased region" description="Basic and acidic residues" evidence="1">
    <location>
        <begin position="13"/>
        <end position="34"/>
    </location>
</feature>
<reference evidence="2 3" key="1">
    <citation type="submission" date="2016-10" db="EMBL/GenBank/DDBJ databases">
        <authorList>
            <person name="de Groot N.N."/>
        </authorList>
    </citation>
    <scope>NUCLEOTIDE SEQUENCE [LARGE SCALE GENOMIC DNA]</scope>
    <source>
        <strain evidence="2 3">MON 2.2</strain>
    </source>
</reference>
<feature type="region of interest" description="Disordered" evidence="1">
    <location>
        <begin position="1"/>
        <end position="34"/>
    </location>
</feature>
<evidence type="ECO:0000313" key="3">
    <source>
        <dbReference type="Proteomes" id="UP000198546"/>
    </source>
</evidence>
<dbReference type="STRING" id="675864.SAMN04489747_0882"/>
<accession>A0A1G6UH11</accession>
<feature type="region of interest" description="Disordered" evidence="1">
    <location>
        <begin position="143"/>
        <end position="169"/>
    </location>
</feature>
<organism evidence="2 3">
    <name type="scientific">Auraticoccus monumenti</name>
    <dbReference type="NCBI Taxonomy" id="675864"/>
    <lineage>
        <taxon>Bacteria</taxon>
        <taxon>Bacillati</taxon>
        <taxon>Actinomycetota</taxon>
        <taxon>Actinomycetes</taxon>
        <taxon>Propionibacteriales</taxon>
        <taxon>Propionibacteriaceae</taxon>
        <taxon>Auraticoccus</taxon>
    </lineage>
</organism>
<evidence type="ECO:0000256" key="1">
    <source>
        <dbReference type="SAM" id="MobiDB-lite"/>
    </source>
</evidence>
<feature type="compositionally biased region" description="Acidic residues" evidence="1">
    <location>
        <begin position="1"/>
        <end position="12"/>
    </location>
</feature>
<sequence length="216" mass="24108">MIDVASMDDSELEQTRRDLVAEQERRRQRAEMLEQEQRLAAEQLAKLDRQPGDEWQPPTTLTAYRRGDAVTHDGVLWRSLVDGNVWAPGVGGWRQLGGEDGTPAPWRQPSGAIDSYRIGEQVIWQGQVYRSLIDANVWSPEGHPHGWELVDQQGTEPSEEPPASEPATPTVAVWKQPAGGHDAYQKGDRVTHADKLWESTAEANVWAPGVYGWVAL</sequence>
<dbReference type="Gene3D" id="2.10.10.90">
    <property type="match status" value="1"/>
</dbReference>
<proteinExistence type="predicted"/>
<evidence type="ECO:0008006" key="4">
    <source>
        <dbReference type="Google" id="ProtNLM"/>
    </source>
</evidence>
<dbReference type="EMBL" id="LT629688">
    <property type="protein sequence ID" value="SDD40539.1"/>
    <property type="molecule type" value="Genomic_DNA"/>
</dbReference>
<dbReference type="AlphaFoldDB" id="A0A1G6UH11"/>